<dbReference type="GeneID" id="25415548"/>
<dbReference type="PANTHER" id="PTHR31465:SF8">
    <property type="entry name" value="DOMAIN PROTEIN, PUTATIVE (AFU_ORTHOLOGUE AFUA_6G14140)-RELATED"/>
    <property type="match status" value="1"/>
</dbReference>
<dbReference type="HOGENOM" id="CLU_033465_6_1_1"/>
<feature type="transmembrane region" description="Helical" evidence="6">
    <location>
        <begin position="129"/>
        <end position="151"/>
    </location>
</feature>
<feature type="transmembrane region" description="Helical" evidence="6">
    <location>
        <begin position="29"/>
        <end position="48"/>
    </location>
</feature>
<protein>
    <submittedName>
        <fullName evidence="7">RTA1-domain-containing protein</fullName>
    </submittedName>
</protein>
<name>A0A074WDH6_9PEZI</name>
<dbReference type="RefSeq" id="XP_013425354.1">
    <property type="nucleotide sequence ID" value="XM_013569900.1"/>
</dbReference>
<evidence type="ECO:0000256" key="1">
    <source>
        <dbReference type="ARBA" id="ARBA00004141"/>
    </source>
</evidence>
<dbReference type="Pfam" id="PF04479">
    <property type="entry name" value="RTA1"/>
    <property type="match status" value="1"/>
</dbReference>
<evidence type="ECO:0000256" key="2">
    <source>
        <dbReference type="ARBA" id="ARBA00022692"/>
    </source>
</evidence>
<keyword evidence="4 6" id="KW-0472">Membrane</keyword>
<keyword evidence="2 6" id="KW-0812">Transmembrane</keyword>
<dbReference type="GO" id="GO:0000324">
    <property type="term" value="C:fungal-type vacuole"/>
    <property type="evidence" value="ECO:0007669"/>
    <property type="project" value="TreeGrafter"/>
</dbReference>
<evidence type="ECO:0000256" key="4">
    <source>
        <dbReference type="ARBA" id="ARBA00023136"/>
    </source>
</evidence>
<accession>A0A074WDH6</accession>
<evidence type="ECO:0000256" key="3">
    <source>
        <dbReference type="ARBA" id="ARBA00022989"/>
    </source>
</evidence>
<dbReference type="GO" id="GO:0005886">
    <property type="term" value="C:plasma membrane"/>
    <property type="evidence" value="ECO:0007669"/>
    <property type="project" value="TreeGrafter"/>
</dbReference>
<dbReference type="InterPro" id="IPR007568">
    <property type="entry name" value="RTA1"/>
</dbReference>
<comment type="subcellular location">
    <subcellularLocation>
        <location evidence="1">Membrane</location>
        <topology evidence="1">Multi-pass membrane protein</topology>
    </subcellularLocation>
</comment>
<gene>
    <name evidence="7" type="ORF">M436DRAFT_74847</name>
</gene>
<evidence type="ECO:0000313" key="8">
    <source>
        <dbReference type="Proteomes" id="UP000027730"/>
    </source>
</evidence>
<feature type="transmembrane region" description="Helical" evidence="6">
    <location>
        <begin position="88"/>
        <end position="108"/>
    </location>
</feature>
<dbReference type="AlphaFoldDB" id="A0A074WDH6"/>
<feature type="transmembrane region" description="Helical" evidence="6">
    <location>
        <begin position="55"/>
        <end position="76"/>
    </location>
</feature>
<organism evidence="7 8">
    <name type="scientific">Aureobasidium namibiae CBS 147.97</name>
    <dbReference type="NCBI Taxonomy" id="1043004"/>
    <lineage>
        <taxon>Eukaryota</taxon>
        <taxon>Fungi</taxon>
        <taxon>Dikarya</taxon>
        <taxon>Ascomycota</taxon>
        <taxon>Pezizomycotina</taxon>
        <taxon>Dothideomycetes</taxon>
        <taxon>Dothideomycetidae</taxon>
        <taxon>Dothideales</taxon>
        <taxon>Saccotheciaceae</taxon>
        <taxon>Aureobasidium</taxon>
    </lineage>
</organism>
<evidence type="ECO:0000313" key="7">
    <source>
        <dbReference type="EMBL" id="KEQ71125.1"/>
    </source>
</evidence>
<dbReference type="EMBL" id="KL584715">
    <property type="protein sequence ID" value="KEQ71125.1"/>
    <property type="molecule type" value="Genomic_DNA"/>
</dbReference>
<feature type="transmembrane region" description="Helical" evidence="6">
    <location>
        <begin position="250"/>
        <end position="274"/>
    </location>
</feature>
<proteinExistence type="predicted"/>
<feature type="transmembrane region" description="Helical" evidence="6">
    <location>
        <begin position="208"/>
        <end position="230"/>
    </location>
</feature>
<evidence type="ECO:0000256" key="5">
    <source>
        <dbReference type="SAM" id="MobiDB-lite"/>
    </source>
</evidence>
<dbReference type="Proteomes" id="UP000027730">
    <property type="component" value="Unassembled WGS sequence"/>
</dbReference>
<dbReference type="OrthoDB" id="4521223at2759"/>
<evidence type="ECO:0000256" key="6">
    <source>
        <dbReference type="SAM" id="Phobius"/>
    </source>
</evidence>
<feature type="transmembrane region" description="Helical" evidence="6">
    <location>
        <begin position="163"/>
        <end position="187"/>
    </location>
</feature>
<reference evidence="7 8" key="1">
    <citation type="journal article" date="2014" name="BMC Genomics">
        <title>Genome sequencing of four Aureobasidium pullulans varieties: biotechnological potential, stress tolerance, and description of new species.</title>
        <authorList>
            <person name="Gostin Ar C."/>
            <person name="Ohm R.A."/>
            <person name="Kogej T."/>
            <person name="Sonjak S."/>
            <person name="Turk M."/>
            <person name="Zajc J."/>
            <person name="Zalar P."/>
            <person name="Grube M."/>
            <person name="Sun H."/>
            <person name="Han J."/>
            <person name="Sharma A."/>
            <person name="Chiniquy J."/>
            <person name="Ngan C.Y."/>
            <person name="Lipzen A."/>
            <person name="Barry K."/>
            <person name="Grigoriev I.V."/>
            <person name="Gunde-Cimerman N."/>
        </authorList>
    </citation>
    <scope>NUCLEOTIDE SEQUENCE [LARGE SCALE GENOMIC DNA]</scope>
    <source>
        <strain evidence="7 8">CBS 147.97</strain>
    </source>
</reference>
<sequence length="317" mass="34667">MARGYCTQVTPECPVEATTYGYRPNLGGDIFFCVVFGILFLAQLFLGIKARLKGFTFAVVIGCFGECVGYIGRLIMHNNPWSQTGFKIQIVCLILSPSFLAAGIYLTIKHLVIHFGPQYSRLRPGLYTWIFITADAASILVQAAGGGIAAGEQLELVKIGNSIMVAGICVQVATMALCGLVAADFFFRRYRSRQAQNNLDDPMTRSTPGFRFYVGAASVAFVTVFIRSVYRIPEMVGGWGNPLMQNETEFLILDGMMVCIAAIALTVAHPGIFFPEFKEHKALSKQQKLAKKESKKSKKNKKAQEAGLELSSSGDSV</sequence>
<dbReference type="STRING" id="1043004.A0A074WDH6"/>
<keyword evidence="3 6" id="KW-1133">Transmembrane helix</keyword>
<feature type="region of interest" description="Disordered" evidence="5">
    <location>
        <begin position="288"/>
        <end position="317"/>
    </location>
</feature>
<dbReference type="PANTHER" id="PTHR31465">
    <property type="entry name" value="PROTEIN RTA1-RELATED"/>
    <property type="match status" value="1"/>
</dbReference>
<keyword evidence="8" id="KW-1185">Reference proteome</keyword>